<evidence type="ECO:0000256" key="1">
    <source>
        <dbReference type="SAM" id="MobiDB-lite"/>
    </source>
</evidence>
<gene>
    <name evidence="2" type="ORF">AVDCRST_MAG41-1450</name>
</gene>
<proteinExistence type="predicted"/>
<protein>
    <submittedName>
        <fullName evidence="2">Uncharacterized protein</fullName>
    </submittedName>
</protein>
<name>A0A6J4I4R9_9ACTN</name>
<evidence type="ECO:0000313" key="2">
    <source>
        <dbReference type="EMBL" id="CAA9241870.1"/>
    </source>
</evidence>
<feature type="compositionally biased region" description="Low complexity" evidence="1">
    <location>
        <begin position="65"/>
        <end position="76"/>
    </location>
</feature>
<feature type="compositionally biased region" description="Basic and acidic residues" evidence="1">
    <location>
        <begin position="84"/>
        <end position="95"/>
    </location>
</feature>
<feature type="region of interest" description="Disordered" evidence="1">
    <location>
        <begin position="203"/>
        <end position="267"/>
    </location>
</feature>
<organism evidence="2">
    <name type="scientific">uncultured Mycobacteriales bacterium</name>
    <dbReference type="NCBI Taxonomy" id="581187"/>
    <lineage>
        <taxon>Bacteria</taxon>
        <taxon>Bacillati</taxon>
        <taxon>Actinomycetota</taxon>
        <taxon>Actinomycetes</taxon>
        <taxon>Mycobacteriales</taxon>
        <taxon>environmental samples</taxon>
    </lineage>
</organism>
<dbReference type="EMBL" id="CADCTP010000137">
    <property type="protein sequence ID" value="CAA9241870.1"/>
    <property type="molecule type" value="Genomic_DNA"/>
</dbReference>
<feature type="region of interest" description="Disordered" evidence="1">
    <location>
        <begin position="1"/>
        <end position="28"/>
    </location>
</feature>
<sequence>MMTPVPRGEAGLPHGLRGRPAHADGIGRARSVGGDLLARVAGRRRAHGGEVDPDAGRVVPAAAGVGPQAHQAQGPGRPLPGRQRTADAGRVDGRRAQVTARLRGGSPAAVPNRDDSRSGRGLLDRGEPGDHHGHGRRDPAPRSVADVSAVRPADEREVAHRLVRILVVQGRSAAGEYPLTWAARRPTCRGGLDRWPAAVSRLLRRATGGTGGGRRNRRRRPGRLGRGRAGSGSRPGRSRVDRTGGARQEREHHRCAARGQEGEPGPMRTHVASVRIEVPRHDERRIAAVIPAGAGRRCQALPGTVRRLP</sequence>
<feature type="compositionally biased region" description="Basic and acidic residues" evidence="1">
    <location>
        <begin position="112"/>
        <end position="140"/>
    </location>
</feature>
<feature type="compositionally biased region" description="Basic residues" evidence="1">
    <location>
        <begin position="214"/>
        <end position="226"/>
    </location>
</feature>
<feature type="region of interest" description="Disordered" evidence="1">
    <location>
        <begin position="65"/>
        <end position="153"/>
    </location>
</feature>
<feature type="compositionally biased region" description="Basic and acidic residues" evidence="1">
    <location>
        <begin position="238"/>
        <end position="254"/>
    </location>
</feature>
<accession>A0A6J4I4R9</accession>
<reference evidence="2" key="1">
    <citation type="submission" date="2020-02" db="EMBL/GenBank/DDBJ databases">
        <authorList>
            <person name="Meier V. D."/>
        </authorList>
    </citation>
    <scope>NUCLEOTIDE SEQUENCE</scope>
    <source>
        <strain evidence="2">AVDCRST_MAG41</strain>
    </source>
</reference>
<dbReference type="AlphaFoldDB" id="A0A6J4I4R9"/>